<dbReference type="RefSeq" id="WP_047944970.1">
    <property type="nucleotide sequence ID" value="NZ_CP053989.1"/>
</dbReference>
<dbReference type="Proteomes" id="UP000036045">
    <property type="component" value="Unassembled WGS sequence"/>
</dbReference>
<sequence>MKKKNKTTRLVLLGLLTAIIIIQTFVPILGYIPTPVLSITIIQITVIIAAIVLGPLEGAIIGGVWGIITFIRAFTYPTSVLAPIIFTNPLISVFPRVMIGVVAGLLFYKVLKDKMNETVAMSISGVIGSLINTILVLGFVYLFVREPYANAIGVNVEDLLPAILAVVGTNGVPEAILSGILTPIIAKPLLKIRKK</sequence>
<name>A0A0J1HRS3_NIACI</name>
<gene>
    <name evidence="1" type="ORF">ABW02_25245</name>
</gene>
<evidence type="ECO:0000313" key="1">
    <source>
        <dbReference type="EMBL" id="KLV16407.1"/>
    </source>
</evidence>
<proteinExistence type="predicted"/>
<dbReference type="EMBL" id="LDPH01000053">
    <property type="protein sequence ID" value="KLV16407.1"/>
    <property type="molecule type" value="Genomic_DNA"/>
</dbReference>
<comment type="caution">
    <text evidence="1">The sequence shown here is derived from an EMBL/GenBank/DDBJ whole genome shotgun (WGS) entry which is preliminary data.</text>
</comment>
<dbReference type="GO" id="GO:0022857">
    <property type="term" value="F:transmembrane transporter activity"/>
    <property type="evidence" value="ECO:0007669"/>
    <property type="project" value="InterPro"/>
</dbReference>
<dbReference type="GeneID" id="56347415"/>
<protein>
    <submittedName>
        <fullName evidence="1">Membrane protein</fullName>
    </submittedName>
</protein>
<reference evidence="1 2" key="1">
    <citation type="submission" date="2015-05" db="EMBL/GenBank/DDBJ databases">
        <title>Whole genome sequence and identification of bacterial endophytes from Costus igneus.</title>
        <authorList>
            <person name="Lee Y.P."/>
            <person name="Gan H.M."/>
            <person name="Eng W."/>
            <person name="Wheatley M.S."/>
            <person name="Caraballo A."/>
            <person name="Polter S."/>
            <person name="Savka M.A."/>
            <person name="Hudson A.O."/>
        </authorList>
    </citation>
    <scope>NUCLEOTIDE SEQUENCE [LARGE SCALE GENOMIC DNA]</scope>
    <source>
        <strain evidence="1 2">RIT379</strain>
    </source>
</reference>
<dbReference type="Pfam" id="PF12822">
    <property type="entry name" value="ECF_trnsprt"/>
    <property type="match status" value="1"/>
</dbReference>
<evidence type="ECO:0000313" key="2">
    <source>
        <dbReference type="Proteomes" id="UP000036045"/>
    </source>
</evidence>
<organism evidence="1 2">
    <name type="scientific">Niallia circulans</name>
    <name type="common">Bacillus circulans</name>
    <dbReference type="NCBI Taxonomy" id="1397"/>
    <lineage>
        <taxon>Bacteria</taxon>
        <taxon>Bacillati</taxon>
        <taxon>Bacillota</taxon>
        <taxon>Bacilli</taxon>
        <taxon>Bacillales</taxon>
        <taxon>Bacillaceae</taxon>
        <taxon>Niallia</taxon>
    </lineage>
</organism>
<dbReference type="AlphaFoldDB" id="A0A0J1HRS3"/>
<keyword evidence="2" id="KW-1185">Reference proteome</keyword>
<accession>A0A0J1HRS3</accession>
<dbReference type="OrthoDB" id="9813540at2"/>
<dbReference type="Gene3D" id="1.10.1760.20">
    <property type="match status" value="1"/>
</dbReference>
<dbReference type="PATRIC" id="fig|1397.4.peg.4589"/>
<dbReference type="InterPro" id="IPR024529">
    <property type="entry name" value="ECF_trnsprt_substrate-spec"/>
</dbReference>